<feature type="compositionally biased region" description="Polar residues" evidence="1">
    <location>
        <begin position="258"/>
        <end position="271"/>
    </location>
</feature>
<keyword evidence="3" id="KW-1185">Reference proteome</keyword>
<dbReference type="AlphaFoldDB" id="A0A8H6FMH8"/>
<reference evidence="2 3" key="1">
    <citation type="journal article" date="2020" name="Genomics">
        <title>Complete, high-quality genomes from long-read metagenomic sequencing of two wolf lichen thalli reveals enigmatic genome architecture.</title>
        <authorList>
            <person name="McKenzie S.K."/>
            <person name="Walston R.F."/>
            <person name="Allen J.L."/>
        </authorList>
    </citation>
    <scope>NUCLEOTIDE SEQUENCE [LARGE SCALE GENOMIC DNA]</scope>
    <source>
        <strain evidence="2">WasteWater2</strain>
    </source>
</reference>
<dbReference type="RefSeq" id="XP_037160666.1">
    <property type="nucleotide sequence ID" value="XM_037312450.1"/>
</dbReference>
<gene>
    <name evidence="2" type="ORF">HO173_010565</name>
</gene>
<comment type="caution">
    <text evidence="2">The sequence shown here is derived from an EMBL/GenBank/DDBJ whole genome shotgun (WGS) entry which is preliminary data.</text>
</comment>
<dbReference type="Proteomes" id="UP000578531">
    <property type="component" value="Unassembled WGS sequence"/>
</dbReference>
<feature type="compositionally biased region" description="Acidic residues" evidence="1">
    <location>
        <begin position="159"/>
        <end position="170"/>
    </location>
</feature>
<organism evidence="2 3">
    <name type="scientific">Letharia columbiana</name>
    <dbReference type="NCBI Taxonomy" id="112416"/>
    <lineage>
        <taxon>Eukaryota</taxon>
        <taxon>Fungi</taxon>
        <taxon>Dikarya</taxon>
        <taxon>Ascomycota</taxon>
        <taxon>Pezizomycotina</taxon>
        <taxon>Lecanoromycetes</taxon>
        <taxon>OSLEUM clade</taxon>
        <taxon>Lecanoromycetidae</taxon>
        <taxon>Lecanorales</taxon>
        <taxon>Lecanorineae</taxon>
        <taxon>Parmeliaceae</taxon>
        <taxon>Letharia</taxon>
    </lineage>
</organism>
<feature type="region of interest" description="Disordered" evidence="1">
    <location>
        <begin position="357"/>
        <end position="402"/>
    </location>
</feature>
<protein>
    <recommendedName>
        <fullName evidence="4">Cell wall proline rich protein</fullName>
    </recommendedName>
</protein>
<feature type="region of interest" description="Disordered" evidence="1">
    <location>
        <begin position="429"/>
        <end position="461"/>
    </location>
</feature>
<feature type="compositionally biased region" description="Polar residues" evidence="1">
    <location>
        <begin position="221"/>
        <end position="231"/>
    </location>
</feature>
<feature type="region of interest" description="Disordered" evidence="1">
    <location>
        <begin position="104"/>
        <end position="231"/>
    </location>
</feature>
<evidence type="ECO:0000256" key="1">
    <source>
        <dbReference type="SAM" id="MobiDB-lite"/>
    </source>
</evidence>
<accession>A0A8H6FMH8</accession>
<evidence type="ECO:0008006" key="4">
    <source>
        <dbReference type="Google" id="ProtNLM"/>
    </source>
</evidence>
<sequence>MIPEQTSSIVAHPRLPLRQHTPEAEFSLDDVTFDEDTTCIIETASSEASKLPRIQTNYAAWKPRETSPLSETDSSASMLDIDAALESFDSPSTGPAFEDVISGGVSGSKRPMHSSGVTGGFAGPGMHYHRRAESAPEMETIDRSKFGFPRLGSNPTMAIEEEEEEDDEEESTSKPTNVSTKSDQEELQDDQAPGLGVNIVEAESNTDRPMQRGTRRPSKTFAENDNSATRSINKLDIPEEFSLVEIVGADEEPRFSVITKSSDESTITPTLSHDPLDTHPVTAPLDFAMPTPALTYDGTPETPSAVSSPDFSRTSFDMPRMHTASSSITDRATLNSSRAGDHVLTLHSSLDDVPSLTSSASTMASGHPPRISSSANTCSSADRSGSFSAPVPARTRPVSAGKRNSLASLTRLVGGGSYNRSKLNIEECVQPDSPEKTEKKKGNRISRLMKFWKSKEKASSS</sequence>
<proteinExistence type="predicted"/>
<dbReference type="GeneID" id="59292211"/>
<feature type="region of interest" description="Disordered" evidence="1">
    <location>
        <begin position="257"/>
        <end position="284"/>
    </location>
</feature>
<feature type="compositionally biased region" description="Polar residues" evidence="1">
    <location>
        <begin position="371"/>
        <end position="387"/>
    </location>
</feature>
<evidence type="ECO:0000313" key="2">
    <source>
        <dbReference type="EMBL" id="KAF6231233.1"/>
    </source>
</evidence>
<dbReference type="OrthoDB" id="5406427at2759"/>
<name>A0A8H6FMH8_9LECA</name>
<dbReference type="EMBL" id="JACCJC010000059">
    <property type="protein sequence ID" value="KAF6231233.1"/>
    <property type="molecule type" value="Genomic_DNA"/>
</dbReference>
<evidence type="ECO:0000313" key="3">
    <source>
        <dbReference type="Proteomes" id="UP000578531"/>
    </source>
</evidence>